<feature type="binding site" evidence="10">
    <location>
        <position position="150"/>
    </location>
    <ligand>
        <name>K(+)</name>
        <dbReference type="ChEBI" id="CHEBI:29103"/>
    </ligand>
</feature>
<feature type="region of interest" description="Disordered" evidence="11">
    <location>
        <begin position="593"/>
        <end position="616"/>
    </location>
</feature>
<comment type="cofactor">
    <cofactor evidence="10">
        <name>K(+)</name>
        <dbReference type="ChEBI" id="CHEBI:29103"/>
    </cofactor>
    <text evidence="10">Binds 1 potassium ion per subunit.</text>
</comment>
<comment type="catalytic activity">
    <reaction evidence="1 10">
        <text>(6R)-NADHX = (6S)-NADHX</text>
        <dbReference type="Rhea" id="RHEA:32215"/>
        <dbReference type="ChEBI" id="CHEBI:64074"/>
        <dbReference type="ChEBI" id="CHEBI:64075"/>
        <dbReference type="EC" id="5.1.99.6"/>
    </reaction>
</comment>
<dbReference type="NCBIfam" id="TIGR00197">
    <property type="entry name" value="yjeF_nterm"/>
    <property type="match status" value="1"/>
</dbReference>
<dbReference type="EC" id="5.1.99.6" evidence="3 10"/>
<evidence type="ECO:0000256" key="2">
    <source>
        <dbReference type="ARBA" id="ARBA00000909"/>
    </source>
</evidence>
<protein>
    <recommendedName>
        <fullName evidence="3 10">NAD(P)H-hydrate epimerase</fullName>
        <ecNumber evidence="3 10">5.1.99.6</ecNumber>
    </recommendedName>
    <alternativeName>
        <fullName evidence="10">NAD(P)HX epimerase</fullName>
    </alternativeName>
</protein>
<comment type="caution">
    <text evidence="13">The sequence shown here is derived from an EMBL/GenBank/DDBJ whole genome shotgun (WGS) entry which is preliminary data.</text>
</comment>
<dbReference type="GO" id="GO:0052856">
    <property type="term" value="F:NAD(P)HX epimerase activity"/>
    <property type="evidence" value="ECO:0007669"/>
    <property type="project" value="UniProtKB-UniRule"/>
</dbReference>
<dbReference type="GO" id="GO:0046872">
    <property type="term" value="F:metal ion binding"/>
    <property type="evidence" value="ECO:0007669"/>
    <property type="project" value="UniProtKB-KW"/>
</dbReference>
<keyword evidence="5 10" id="KW-0547">Nucleotide-binding</keyword>
<organism evidence="13 14">
    <name type="scientific">Thanatephorus cucumeris (strain AG1-IA)</name>
    <name type="common">Rice sheath blight fungus</name>
    <name type="synonym">Rhizoctonia solani</name>
    <dbReference type="NCBI Taxonomy" id="983506"/>
    <lineage>
        <taxon>Eukaryota</taxon>
        <taxon>Fungi</taxon>
        <taxon>Dikarya</taxon>
        <taxon>Basidiomycota</taxon>
        <taxon>Agaricomycotina</taxon>
        <taxon>Agaricomycetes</taxon>
        <taxon>Cantharellales</taxon>
        <taxon>Ceratobasidiaceae</taxon>
        <taxon>Rhizoctonia</taxon>
        <taxon>Rhizoctonia solani AG-1</taxon>
    </lineage>
</organism>
<comment type="caution">
    <text evidence="10">Lacks conserved residue(s) required for the propagation of feature annotation.</text>
</comment>
<dbReference type="InterPro" id="IPR032976">
    <property type="entry name" value="YJEFN_prot_NAXE-like"/>
</dbReference>
<evidence type="ECO:0000256" key="11">
    <source>
        <dbReference type="SAM" id="MobiDB-lite"/>
    </source>
</evidence>
<evidence type="ECO:0000256" key="5">
    <source>
        <dbReference type="ARBA" id="ARBA00022741"/>
    </source>
</evidence>
<dbReference type="PANTHER" id="PTHR13232:SF10">
    <property type="entry name" value="NAD(P)H-HYDRATE EPIMERASE"/>
    <property type="match status" value="1"/>
</dbReference>
<comment type="subcellular location">
    <subcellularLocation>
        <location evidence="10">Cytoplasm</location>
    </subcellularLocation>
    <subcellularLocation>
        <location evidence="10">Mitochondrion</location>
    </subcellularLocation>
</comment>
<dbReference type="SUPFAM" id="SSF64153">
    <property type="entry name" value="YjeF N-terminal domain-like"/>
    <property type="match status" value="1"/>
</dbReference>
<evidence type="ECO:0000256" key="6">
    <source>
        <dbReference type="ARBA" id="ARBA00022857"/>
    </source>
</evidence>
<feature type="domain" description="YjeF N-terminal" evidence="12">
    <location>
        <begin position="1"/>
        <end position="215"/>
    </location>
</feature>
<accession>L8X5R3</accession>
<evidence type="ECO:0000313" key="14">
    <source>
        <dbReference type="Proteomes" id="UP000011668"/>
    </source>
</evidence>
<keyword evidence="6" id="KW-0521">NADP</keyword>
<keyword evidence="7 10" id="KW-0630">Potassium</keyword>
<dbReference type="Pfam" id="PF03853">
    <property type="entry name" value="YjeF_N"/>
    <property type="match status" value="1"/>
</dbReference>
<dbReference type="GO" id="GO:0000166">
    <property type="term" value="F:nucleotide binding"/>
    <property type="evidence" value="ECO:0007669"/>
    <property type="project" value="UniProtKB-KW"/>
</dbReference>
<feature type="binding site" evidence="10">
    <location>
        <position position="50"/>
    </location>
    <ligand>
        <name>K(+)</name>
        <dbReference type="ChEBI" id="CHEBI:29103"/>
    </ligand>
</feature>
<feature type="compositionally biased region" description="Polar residues" evidence="11">
    <location>
        <begin position="597"/>
        <end position="616"/>
    </location>
</feature>
<evidence type="ECO:0000256" key="4">
    <source>
        <dbReference type="ARBA" id="ARBA00022723"/>
    </source>
</evidence>
<feature type="binding site" evidence="10">
    <location>
        <position position="114"/>
    </location>
    <ligand>
        <name>K(+)</name>
        <dbReference type="ChEBI" id="CHEBI:29103"/>
    </ligand>
</feature>
<feature type="binding site" evidence="10">
    <location>
        <position position="147"/>
    </location>
    <ligand>
        <name>(6S)-NADPHX</name>
        <dbReference type="ChEBI" id="CHEBI:64076"/>
    </ligand>
</feature>
<dbReference type="GO" id="GO:0005739">
    <property type="term" value="C:mitochondrion"/>
    <property type="evidence" value="ECO:0007669"/>
    <property type="project" value="UniProtKB-SubCell"/>
</dbReference>
<dbReference type="HOGENOM" id="CLU_443573_0_0_1"/>
<dbReference type="InterPro" id="IPR036652">
    <property type="entry name" value="YjeF_N_dom_sf"/>
</dbReference>
<proteinExistence type="inferred from homology"/>
<comment type="catalytic activity">
    <reaction evidence="2 10">
        <text>(6R)-NADPHX = (6S)-NADPHX</text>
        <dbReference type="Rhea" id="RHEA:32227"/>
        <dbReference type="ChEBI" id="CHEBI:64076"/>
        <dbReference type="ChEBI" id="CHEBI:64077"/>
        <dbReference type="EC" id="5.1.99.6"/>
    </reaction>
</comment>
<reference evidence="13 14" key="1">
    <citation type="journal article" date="2013" name="Nat. Commun.">
        <title>The evolution and pathogenic mechanisms of the rice sheath blight pathogen.</title>
        <authorList>
            <person name="Zheng A."/>
            <person name="Lin R."/>
            <person name="Xu L."/>
            <person name="Qin P."/>
            <person name="Tang C."/>
            <person name="Ai P."/>
            <person name="Zhang D."/>
            <person name="Liu Y."/>
            <person name="Sun Z."/>
            <person name="Feng H."/>
            <person name="Wang Y."/>
            <person name="Chen Y."/>
            <person name="Liang X."/>
            <person name="Fu R."/>
            <person name="Li Q."/>
            <person name="Zhang J."/>
            <person name="Yu X."/>
            <person name="Xie Z."/>
            <person name="Ding L."/>
            <person name="Guan P."/>
            <person name="Tang J."/>
            <person name="Liang Y."/>
            <person name="Wang S."/>
            <person name="Deng Q."/>
            <person name="Li S."/>
            <person name="Zhu J."/>
            <person name="Wang L."/>
            <person name="Liu H."/>
            <person name="Li P."/>
        </authorList>
    </citation>
    <scope>NUCLEOTIDE SEQUENCE [LARGE SCALE GENOMIC DNA]</scope>
    <source>
        <strain evidence="14">AG-1 IA</strain>
    </source>
</reference>
<sequence length="616" mass="68002">MSAAGAFSLDQVRLTALMELAGLSCAQGLSKVYDNTKYSRVLVCCGPGNQGGDGLVAARHLKMFGYQPTLYMPKPGSKDIYKRLAAQCSNLHIPTSPELPEATNFKSSYDVVLDAIFGFSFKPPARAPFDTALRLIGQSGLPVVSVDIPSGWDVDDGPQEVKTEGDQAGALEALRPDVLVSLTAPKQGARSFQGRHFLGGRFVTPDLDKKFELNLPKYEGTEQVVEITDTQPGRSDEPPDAVHMARLNTDSRPRPVCTGFPPCTIRTQVVFRNRRHSTLSADKYQLRNTEDSYQQMVVIDDKLPPPPPYHSGPRHPGPRTNANGRVELAPPPFQSRRTCHSLVELPQHILLHIVYATCPDYIPAERLRRRLYWVAMYLRLTSRAVYIASMHLLRSTYLPLYTELVKPPYTSDPFPLNAPSFVHYTPTPTTTTTSALGTTTDPFSTPSLQSVQRETAILDRFLVLKICDDVRTDETELHLGSDDAFADIFDLMQPRSRLEDLVRVFGIQTGVVADTVEPAYSSVSTRHARSKKLLFETLSVNFSPRKVSSGLSAADQNRRKHTLVEIQRTKTETLEVSAKRLIRALIANGIVPDPSATHPSPSLNTSPSVAGSSRAR</sequence>
<evidence type="ECO:0000313" key="13">
    <source>
        <dbReference type="EMBL" id="ELU43974.1"/>
    </source>
</evidence>
<keyword evidence="10" id="KW-0963">Cytoplasm</keyword>
<gene>
    <name evidence="13" type="ORF">AG1IA_01995</name>
</gene>
<keyword evidence="9 10" id="KW-0413">Isomerase</keyword>
<keyword evidence="4 10" id="KW-0479">Metal-binding</keyword>
<evidence type="ECO:0000256" key="10">
    <source>
        <dbReference type="HAMAP-Rule" id="MF_03159"/>
    </source>
</evidence>
<feature type="binding site" evidence="10">
    <location>
        <begin position="118"/>
        <end position="124"/>
    </location>
    <ligand>
        <name>(6S)-NADPHX</name>
        <dbReference type="ChEBI" id="CHEBI:64076"/>
    </ligand>
</feature>
<name>L8X5R3_THACA</name>
<feature type="binding site" evidence="10">
    <location>
        <begin position="49"/>
        <end position="53"/>
    </location>
    <ligand>
        <name>(6S)-NADPHX</name>
        <dbReference type="ChEBI" id="CHEBI:64076"/>
    </ligand>
</feature>
<keyword evidence="10" id="KW-0496">Mitochondrion</keyword>
<dbReference type="Gene3D" id="3.40.50.10260">
    <property type="entry name" value="YjeF N-terminal domain"/>
    <property type="match status" value="1"/>
</dbReference>
<keyword evidence="14" id="KW-1185">Reference proteome</keyword>
<dbReference type="HAMAP" id="MF_01966">
    <property type="entry name" value="NADHX_epimerase"/>
    <property type="match status" value="1"/>
</dbReference>
<evidence type="ECO:0000256" key="3">
    <source>
        <dbReference type="ARBA" id="ARBA00012228"/>
    </source>
</evidence>
<dbReference type="PROSITE" id="PS51385">
    <property type="entry name" value="YJEF_N"/>
    <property type="match status" value="1"/>
</dbReference>
<dbReference type="InterPro" id="IPR004443">
    <property type="entry name" value="YjeF_N_dom"/>
</dbReference>
<keyword evidence="8 10" id="KW-0520">NAD</keyword>
<comment type="function">
    <text evidence="10">Catalyzes the epimerization of the S- and R-forms of NAD(P)HX, a damaged form of NAD(P)H that is a result of enzymatic or heat-dependent hydration. This is a prerequisite for the S-specific NAD(P)H-hydrate dehydratase to allow the repair of both epimers of NAD(P)HX.</text>
</comment>
<evidence type="ECO:0000256" key="7">
    <source>
        <dbReference type="ARBA" id="ARBA00022958"/>
    </source>
</evidence>
<evidence type="ECO:0000259" key="12">
    <source>
        <dbReference type="PROSITE" id="PS51385"/>
    </source>
</evidence>
<comment type="similarity">
    <text evidence="10">Belongs to the NnrE/AIBP family.</text>
</comment>
<dbReference type="PANTHER" id="PTHR13232">
    <property type="entry name" value="NAD(P)H-HYDRATE EPIMERASE"/>
    <property type="match status" value="1"/>
</dbReference>
<evidence type="ECO:0000256" key="9">
    <source>
        <dbReference type="ARBA" id="ARBA00023235"/>
    </source>
</evidence>
<dbReference type="OrthoDB" id="2536866at2759"/>
<evidence type="ECO:0000256" key="8">
    <source>
        <dbReference type="ARBA" id="ARBA00023027"/>
    </source>
</evidence>
<dbReference type="STRING" id="983506.L8X5R3"/>
<dbReference type="AlphaFoldDB" id="L8X5R3"/>
<dbReference type="EMBL" id="AFRT01000454">
    <property type="protein sequence ID" value="ELU43974.1"/>
    <property type="molecule type" value="Genomic_DNA"/>
</dbReference>
<evidence type="ECO:0000256" key="1">
    <source>
        <dbReference type="ARBA" id="ARBA00000013"/>
    </source>
</evidence>
<dbReference type="Proteomes" id="UP000011668">
    <property type="component" value="Unassembled WGS sequence"/>
</dbReference>